<dbReference type="OrthoDB" id="409625at2759"/>
<dbReference type="AlphaFoldDB" id="A0A642UY53"/>
<keyword evidence="7 10" id="KW-0539">Nucleus</keyword>
<evidence type="ECO:0000256" key="2">
    <source>
        <dbReference type="ARBA" id="ARBA00007927"/>
    </source>
</evidence>
<dbReference type="Pfam" id="PF01423">
    <property type="entry name" value="LSM"/>
    <property type="match status" value="1"/>
</dbReference>
<keyword evidence="3 10" id="KW-0507">mRNA processing</keyword>
<dbReference type="PIRSF" id="PIRSF006609">
    <property type="entry name" value="snRNP_SmF"/>
    <property type="match status" value="1"/>
</dbReference>
<keyword evidence="5 10" id="KW-0694">RNA-binding</keyword>
<dbReference type="SMART" id="SM00651">
    <property type="entry name" value="Sm"/>
    <property type="match status" value="1"/>
</dbReference>
<dbReference type="Proteomes" id="UP000449547">
    <property type="component" value="Unassembled WGS sequence"/>
</dbReference>
<accession>A0A642UY53</accession>
<evidence type="ECO:0000256" key="8">
    <source>
        <dbReference type="ARBA" id="ARBA00023274"/>
    </source>
</evidence>
<gene>
    <name evidence="12" type="ORF">DIURU_000350</name>
</gene>
<comment type="subcellular location">
    <subcellularLocation>
        <location evidence="1 10">Nucleus</location>
    </subcellularLocation>
</comment>
<dbReference type="GeneID" id="54779003"/>
<dbReference type="GO" id="GO:0005685">
    <property type="term" value="C:U1 snRNP"/>
    <property type="evidence" value="ECO:0007669"/>
    <property type="project" value="TreeGrafter"/>
</dbReference>
<keyword evidence="8 10" id="KW-0687">Ribonucleoprotein</keyword>
<dbReference type="VEuPathDB" id="FungiDB:DIURU_000350"/>
<name>A0A642UY53_DIURU</name>
<dbReference type="InterPro" id="IPR010920">
    <property type="entry name" value="LSM_dom_sf"/>
</dbReference>
<dbReference type="OMA" id="DNYMNFQ"/>
<evidence type="ECO:0000313" key="12">
    <source>
        <dbReference type="EMBL" id="KAA8907940.1"/>
    </source>
</evidence>
<evidence type="ECO:0000256" key="10">
    <source>
        <dbReference type="PIRNR" id="PIRNR006609"/>
    </source>
</evidence>
<evidence type="ECO:0000256" key="9">
    <source>
        <dbReference type="ARBA" id="ARBA00030144"/>
    </source>
</evidence>
<dbReference type="EMBL" id="SWFT01000018">
    <property type="protein sequence ID" value="KAA8907940.1"/>
    <property type="molecule type" value="Genomic_DNA"/>
</dbReference>
<dbReference type="GO" id="GO:0000398">
    <property type="term" value="P:mRNA splicing, via spliceosome"/>
    <property type="evidence" value="ECO:0007669"/>
    <property type="project" value="InterPro"/>
</dbReference>
<evidence type="ECO:0000256" key="5">
    <source>
        <dbReference type="ARBA" id="ARBA00022884"/>
    </source>
</evidence>
<protein>
    <recommendedName>
        <fullName evidence="9">Sm protein F</fullName>
    </recommendedName>
</protein>
<dbReference type="GO" id="GO:0071013">
    <property type="term" value="C:catalytic step 2 spliceosome"/>
    <property type="evidence" value="ECO:0007669"/>
    <property type="project" value="TreeGrafter"/>
</dbReference>
<evidence type="ECO:0000256" key="1">
    <source>
        <dbReference type="ARBA" id="ARBA00004123"/>
    </source>
</evidence>
<comment type="similarity">
    <text evidence="2 10">Belongs to the snRNP Sm proteins family. SmF/LSm6 subfamily.</text>
</comment>
<evidence type="ECO:0000259" key="11">
    <source>
        <dbReference type="PROSITE" id="PS52002"/>
    </source>
</evidence>
<dbReference type="RefSeq" id="XP_034014872.1">
    <property type="nucleotide sequence ID" value="XM_034156269.1"/>
</dbReference>
<evidence type="ECO:0000256" key="7">
    <source>
        <dbReference type="ARBA" id="ARBA00023242"/>
    </source>
</evidence>
<dbReference type="InterPro" id="IPR034100">
    <property type="entry name" value="Sm_F"/>
</dbReference>
<dbReference type="GO" id="GO:0034715">
    <property type="term" value="C:pICln-Sm protein complex"/>
    <property type="evidence" value="ECO:0007669"/>
    <property type="project" value="TreeGrafter"/>
</dbReference>
<sequence>MASTNLQAVYPHVFVKNLVGKPIVVRLKWNRTEYSGTLVAVDKYMNLQIESCHESVLRDGKRQSEELGEVFVRCNNVLYIRGAEQS</sequence>
<evidence type="ECO:0000313" key="13">
    <source>
        <dbReference type="Proteomes" id="UP000449547"/>
    </source>
</evidence>
<keyword evidence="6 10" id="KW-0508">mRNA splicing</keyword>
<dbReference type="PROSITE" id="PS52002">
    <property type="entry name" value="SM"/>
    <property type="match status" value="1"/>
</dbReference>
<dbReference type="GO" id="GO:0003723">
    <property type="term" value="F:RNA binding"/>
    <property type="evidence" value="ECO:0007669"/>
    <property type="project" value="UniProtKB-UniRule"/>
</dbReference>
<keyword evidence="4 10" id="KW-0747">Spliceosome</keyword>
<keyword evidence="13" id="KW-1185">Reference proteome</keyword>
<proteinExistence type="inferred from homology"/>
<dbReference type="InterPro" id="IPR016487">
    <property type="entry name" value="Lsm6/sSmF"/>
</dbReference>
<dbReference type="InterPro" id="IPR001163">
    <property type="entry name" value="Sm_dom_euk/arc"/>
</dbReference>
<dbReference type="SUPFAM" id="SSF50182">
    <property type="entry name" value="Sm-like ribonucleoproteins"/>
    <property type="match status" value="1"/>
</dbReference>
<evidence type="ECO:0000256" key="3">
    <source>
        <dbReference type="ARBA" id="ARBA00022664"/>
    </source>
</evidence>
<comment type="caution">
    <text evidence="12">The sequence shown here is derived from an EMBL/GenBank/DDBJ whole genome shotgun (WGS) entry which is preliminary data.</text>
</comment>
<organism evidence="12 13">
    <name type="scientific">Diutina rugosa</name>
    <name type="common">Yeast</name>
    <name type="synonym">Candida rugosa</name>
    <dbReference type="NCBI Taxonomy" id="5481"/>
    <lineage>
        <taxon>Eukaryota</taxon>
        <taxon>Fungi</taxon>
        <taxon>Dikarya</taxon>
        <taxon>Ascomycota</taxon>
        <taxon>Saccharomycotina</taxon>
        <taxon>Pichiomycetes</taxon>
        <taxon>Debaryomycetaceae</taxon>
        <taxon>Diutina</taxon>
    </lineage>
</organism>
<dbReference type="PANTHER" id="PTHR11021:SF0">
    <property type="entry name" value="SMALL NUCLEAR RIBONUCLEOPROTEIN F"/>
    <property type="match status" value="1"/>
</dbReference>
<evidence type="ECO:0000256" key="6">
    <source>
        <dbReference type="ARBA" id="ARBA00023187"/>
    </source>
</evidence>
<dbReference type="Gene3D" id="2.30.30.100">
    <property type="match status" value="1"/>
</dbReference>
<dbReference type="InterPro" id="IPR047575">
    <property type="entry name" value="Sm"/>
</dbReference>
<dbReference type="CDD" id="cd01722">
    <property type="entry name" value="Sm_F"/>
    <property type="match status" value="1"/>
</dbReference>
<dbReference type="PANTHER" id="PTHR11021">
    <property type="entry name" value="SMALL NUCLEAR RIBONUCLEOPROTEIN F SNRNP-F"/>
    <property type="match status" value="1"/>
</dbReference>
<evidence type="ECO:0000256" key="4">
    <source>
        <dbReference type="ARBA" id="ARBA00022728"/>
    </source>
</evidence>
<reference evidence="12 13" key="1">
    <citation type="submission" date="2019-07" db="EMBL/GenBank/DDBJ databases">
        <title>Genome assembly of two rare yeast pathogens: Diutina rugosa and Trichomonascus ciferrii.</title>
        <authorList>
            <person name="Mixao V."/>
            <person name="Saus E."/>
            <person name="Hansen A."/>
            <person name="Lass-Flor C."/>
            <person name="Gabaldon T."/>
        </authorList>
    </citation>
    <scope>NUCLEOTIDE SEQUENCE [LARGE SCALE GENOMIC DNA]</scope>
    <source>
        <strain evidence="12 13">CBS 613</strain>
    </source>
</reference>
<feature type="domain" description="Sm" evidence="11">
    <location>
        <begin position="10"/>
        <end position="86"/>
    </location>
</feature>